<accession>D7MKS5</accession>
<dbReference type="HOGENOM" id="CLU_3089970_0_0_1"/>
<evidence type="ECO:0000313" key="2">
    <source>
        <dbReference type="EMBL" id="EFH42973.1"/>
    </source>
</evidence>
<feature type="region of interest" description="Disordered" evidence="1">
    <location>
        <begin position="1"/>
        <end position="25"/>
    </location>
</feature>
<sequence length="52" mass="6102">MKTRDSNRRYRRRSGVSSSSPPPHFLMHPLLLSLLGFSTDMYCLSLWDLDLF</sequence>
<name>D7MKS5_ARALL</name>
<reference evidence="3" key="1">
    <citation type="journal article" date="2011" name="Nat. Genet.">
        <title>The Arabidopsis lyrata genome sequence and the basis of rapid genome size change.</title>
        <authorList>
            <person name="Hu T.T."/>
            <person name="Pattyn P."/>
            <person name="Bakker E.G."/>
            <person name="Cao J."/>
            <person name="Cheng J.-F."/>
            <person name="Clark R.M."/>
            <person name="Fahlgren N."/>
            <person name="Fawcett J.A."/>
            <person name="Grimwood J."/>
            <person name="Gundlach H."/>
            <person name="Haberer G."/>
            <person name="Hollister J.D."/>
            <person name="Ossowski S."/>
            <person name="Ottilar R.P."/>
            <person name="Salamov A.A."/>
            <person name="Schneeberger K."/>
            <person name="Spannagl M."/>
            <person name="Wang X."/>
            <person name="Yang L."/>
            <person name="Nasrallah M.E."/>
            <person name="Bergelson J."/>
            <person name="Carrington J.C."/>
            <person name="Gaut B.S."/>
            <person name="Schmutz J."/>
            <person name="Mayer K.F.X."/>
            <person name="Van de Peer Y."/>
            <person name="Grigoriev I.V."/>
            <person name="Nordborg M."/>
            <person name="Weigel D."/>
            <person name="Guo Y.-L."/>
        </authorList>
    </citation>
    <scope>NUCLEOTIDE SEQUENCE [LARGE SCALE GENOMIC DNA]</scope>
    <source>
        <strain evidence="3">cv. MN47</strain>
    </source>
</reference>
<dbReference type="Gramene" id="scaffold_803392.1">
    <property type="protein sequence ID" value="scaffold_803392.1"/>
    <property type="gene ID" value="scaffold_803392.1"/>
</dbReference>
<proteinExistence type="predicted"/>
<dbReference type="AlphaFoldDB" id="D7MKS5"/>
<feature type="compositionally biased region" description="Low complexity" evidence="1">
    <location>
        <begin position="15"/>
        <end position="25"/>
    </location>
</feature>
<protein>
    <submittedName>
        <fullName evidence="2">Predicted protein</fullName>
    </submittedName>
</protein>
<dbReference type="Proteomes" id="UP000008694">
    <property type="component" value="Unassembled WGS sequence"/>
</dbReference>
<organism evidence="3">
    <name type="scientific">Arabidopsis lyrata subsp. lyrata</name>
    <name type="common">Lyre-leaved rock-cress</name>
    <dbReference type="NCBI Taxonomy" id="81972"/>
    <lineage>
        <taxon>Eukaryota</taxon>
        <taxon>Viridiplantae</taxon>
        <taxon>Streptophyta</taxon>
        <taxon>Embryophyta</taxon>
        <taxon>Tracheophyta</taxon>
        <taxon>Spermatophyta</taxon>
        <taxon>Magnoliopsida</taxon>
        <taxon>eudicotyledons</taxon>
        <taxon>Gunneridae</taxon>
        <taxon>Pentapetalae</taxon>
        <taxon>rosids</taxon>
        <taxon>malvids</taxon>
        <taxon>Brassicales</taxon>
        <taxon>Brassicaceae</taxon>
        <taxon>Camelineae</taxon>
        <taxon>Arabidopsis</taxon>
    </lineage>
</organism>
<dbReference type="EMBL" id="GL348720">
    <property type="protein sequence ID" value="EFH42973.1"/>
    <property type="molecule type" value="Genomic_DNA"/>
</dbReference>
<gene>
    <name evidence="2" type="ORF">ARALYDRAFT_919992</name>
</gene>
<evidence type="ECO:0000313" key="3">
    <source>
        <dbReference type="Proteomes" id="UP000008694"/>
    </source>
</evidence>
<evidence type="ECO:0000256" key="1">
    <source>
        <dbReference type="SAM" id="MobiDB-lite"/>
    </source>
</evidence>
<keyword evidence="3" id="KW-1185">Reference proteome</keyword>